<accession>A0ABD2P9Z5</accession>
<proteinExistence type="predicted"/>
<comment type="caution">
    <text evidence="1">The sequence shown here is derived from an EMBL/GenBank/DDBJ whole genome shotgun (WGS) entry which is preliminary data.</text>
</comment>
<sequence>MKNEMKTCLGYSYEINETQLRNPCITVIDIDKNIKEQDILDLITNQNHFMDEHDQLSLKITKPSRMGDTLHAIIECNGFPKDHFKRQSLYWFEEMQSL</sequence>
<evidence type="ECO:0000313" key="1">
    <source>
        <dbReference type="EMBL" id="KAL3287664.1"/>
    </source>
</evidence>
<dbReference type="AlphaFoldDB" id="A0ABD2P9Z5"/>
<gene>
    <name evidence="1" type="ORF">HHI36_002131</name>
</gene>
<reference evidence="1 2" key="1">
    <citation type="journal article" date="2021" name="BMC Biol.">
        <title>Horizontally acquired antibacterial genes associated with adaptive radiation of ladybird beetles.</title>
        <authorList>
            <person name="Li H.S."/>
            <person name="Tang X.F."/>
            <person name="Huang Y.H."/>
            <person name="Xu Z.Y."/>
            <person name="Chen M.L."/>
            <person name="Du X.Y."/>
            <person name="Qiu B.Y."/>
            <person name="Chen P.T."/>
            <person name="Zhang W."/>
            <person name="Slipinski A."/>
            <person name="Escalona H.E."/>
            <person name="Waterhouse R.M."/>
            <person name="Zwick A."/>
            <person name="Pang H."/>
        </authorList>
    </citation>
    <scope>NUCLEOTIDE SEQUENCE [LARGE SCALE GENOMIC DNA]</scope>
    <source>
        <strain evidence="1">SYSU2018</strain>
    </source>
</reference>
<dbReference type="EMBL" id="JABFTP020000185">
    <property type="protein sequence ID" value="KAL3287664.1"/>
    <property type="molecule type" value="Genomic_DNA"/>
</dbReference>
<evidence type="ECO:0000313" key="2">
    <source>
        <dbReference type="Proteomes" id="UP001516400"/>
    </source>
</evidence>
<dbReference type="Proteomes" id="UP001516400">
    <property type="component" value="Unassembled WGS sequence"/>
</dbReference>
<keyword evidence="2" id="KW-1185">Reference proteome</keyword>
<name>A0ABD2P9Z5_9CUCU</name>
<organism evidence="1 2">
    <name type="scientific">Cryptolaemus montrouzieri</name>
    <dbReference type="NCBI Taxonomy" id="559131"/>
    <lineage>
        <taxon>Eukaryota</taxon>
        <taxon>Metazoa</taxon>
        <taxon>Ecdysozoa</taxon>
        <taxon>Arthropoda</taxon>
        <taxon>Hexapoda</taxon>
        <taxon>Insecta</taxon>
        <taxon>Pterygota</taxon>
        <taxon>Neoptera</taxon>
        <taxon>Endopterygota</taxon>
        <taxon>Coleoptera</taxon>
        <taxon>Polyphaga</taxon>
        <taxon>Cucujiformia</taxon>
        <taxon>Coccinelloidea</taxon>
        <taxon>Coccinellidae</taxon>
        <taxon>Scymninae</taxon>
        <taxon>Scymnini</taxon>
        <taxon>Cryptolaemus</taxon>
    </lineage>
</organism>
<protein>
    <submittedName>
        <fullName evidence="1">Uncharacterized protein</fullName>
    </submittedName>
</protein>